<keyword evidence="5" id="KW-1185">Reference proteome</keyword>
<keyword evidence="1" id="KW-0472">Membrane</keyword>
<accession>A0ABY7T4P2</accession>
<evidence type="ECO:0000256" key="1">
    <source>
        <dbReference type="SAM" id="Phobius"/>
    </source>
</evidence>
<feature type="domain" description="FecR protein" evidence="2">
    <location>
        <begin position="127"/>
        <end position="217"/>
    </location>
</feature>
<dbReference type="InterPro" id="IPR006860">
    <property type="entry name" value="FecR"/>
</dbReference>
<dbReference type="InterPro" id="IPR012373">
    <property type="entry name" value="Ferrdict_sens_TM"/>
</dbReference>
<organism evidence="4 5">
    <name type="scientific">Mucilaginibacter jinjuensis</name>
    <dbReference type="NCBI Taxonomy" id="1176721"/>
    <lineage>
        <taxon>Bacteria</taxon>
        <taxon>Pseudomonadati</taxon>
        <taxon>Bacteroidota</taxon>
        <taxon>Sphingobacteriia</taxon>
        <taxon>Sphingobacteriales</taxon>
        <taxon>Sphingobacteriaceae</taxon>
        <taxon>Mucilaginibacter</taxon>
    </lineage>
</organism>
<evidence type="ECO:0000313" key="5">
    <source>
        <dbReference type="Proteomes" id="UP001216139"/>
    </source>
</evidence>
<protein>
    <submittedName>
        <fullName evidence="4">FecR family protein</fullName>
    </submittedName>
</protein>
<dbReference type="EMBL" id="CP117167">
    <property type="protein sequence ID" value="WCT11429.1"/>
    <property type="molecule type" value="Genomic_DNA"/>
</dbReference>
<feature type="transmembrane region" description="Helical" evidence="1">
    <location>
        <begin position="83"/>
        <end position="104"/>
    </location>
</feature>
<gene>
    <name evidence="4" type="ORF">PQO05_22065</name>
</gene>
<evidence type="ECO:0000259" key="2">
    <source>
        <dbReference type="Pfam" id="PF04773"/>
    </source>
</evidence>
<dbReference type="RefSeq" id="WP_273629615.1">
    <property type="nucleotide sequence ID" value="NZ_CP117167.1"/>
</dbReference>
<dbReference type="PANTHER" id="PTHR30273">
    <property type="entry name" value="PERIPLASMIC SIGNAL SENSOR AND SIGMA FACTOR ACTIVATOR FECR-RELATED"/>
    <property type="match status" value="1"/>
</dbReference>
<dbReference type="PANTHER" id="PTHR30273:SF2">
    <property type="entry name" value="PROTEIN FECR"/>
    <property type="match status" value="1"/>
</dbReference>
<dbReference type="PIRSF" id="PIRSF018266">
    <property type="entry name" value="FecR"/>
    <property type="match status" value="1"/>
</dbReference>
<name>A0ABY7T4P2_9SPHI</name>
<feature type="domain" description="Protein FecR C-terminal" evidence="3">
    <location>
        <begin position="272"/>
        <end position="337"/>
    </location>
</feature>
<dbReference type="InterPro" id="IPR032508">
    <property type="entry name" value="FecR_C"/>
</dbReference>
<keyword evidence="1" id="KW-0812">Transmembrane</keyword>
<evidence type="ECO:0000259" key="3">
    <source>
        <dbReference type="Pfam" id="PF16344"/>
    </source>
</evidence>
<sequence>MKKPVPVELLEKYIKGECTQAEQTLVKQWYASFEHEPDGISDMSFAEEQELEEHLYQKILFDIARAEGETEAPIQPITRNVGIWYKLAGAAAVIFVLGAVAMLYTAKIKNASDGPDPEKHIIVVTNNSNQIYKSNLPDHSSVWLSPHSQLRFPEKFAAASRNVSMQGECFFEISKNPKRPFIINSNAMITKVWGTSFLVRDNALSNQADVSVLTGKVSVAIKSNHVASLKLEKGEVMLYPHQKVICLVAQHVLKMQEAVNEPALQIWNRVNLSFDNKPLNEIIPVLNATYHVHIKAGSAKINHYVLTADLAGFNMADVLEALKKTLNVNYQIKKDSIELI</sequence>
<evidence type="ECO:0000313" key="4">
    <source>
        <dbReference type="EMBL" id="WCT11429.1"/>
    </source>
</evidence>
<dbReference type="Proteomes" id="UP001216139">
    <property type="component" value="Chromosome"/>
</dbReference>
<keyword evidence="1" id="KW-1133">Transmembrane helix</keyword>
<dbReference type="Pfam" id="PF04773">
    <property type="entry name" value="FecR"/>
    <property type="match status" value="1"/>
</dbReference>
<dbReference type="Pfam" id="PF16344">
    <property type="entry name" value="FecR_C"/>
    <property type="match status" value="1"/>
</dbReference>
<reference evidence="4 5" key="1">
    <citation type="submission" date="2023-02" db="EMBL/GenBank/DDBJ databases">
        <title>Genome sequence of Mucilaginibacter jinjuensis strain KACC 16571.</title>
        <authorList>
            <person name="Kim S."/>
            <person name="Heo J."/>
            <person name="Kwon S.-W."/>
        </authorList>
    </citation>
    <scope>NUCLEOTIDE SEQUENCE [LARGE SCALE GENOMIC DNA]</scope>
    <source>
        <strain evidence="4 5">KACC 16571</strain>
    </source>
</reference>
<dbReference type="Gene3D" id="3.55.50.30">
    <property type="match status" value="1"/>
</dbReference>
<dbReference type="Gene3D" id="2.60.120.1440">
    <property type="match status" value="1"/>
</dbReference>
<proteinExistence type="predicted"/>